<comment type="caution">
    <text evidence="1">The sequence shown here is derived from an EMBL/GenBank/DDBJ whole genome shotgun (WGS) entry which is preliminary data.</text>
</comment>
<accession>A0ABQ5DUE8</accession>
<reference evidence="1" key="2">
    <citation type="submission" date="2022-01" db="EMBL/GenBank/DDBJ databases">
        <authorList>
            <person name="Yamashiro T."/>
            <person name="Shiraishi A."/>
            <person name="Satake H."/>
            <person name="Nakayama K."/>
        </authorList>
    </citation>
    <scope>NUCLEOTIDE SEQUENCE</scope>
</reference>
<dbReference type="EMBL" id="BQNB010015600">
    <property type="protein sequence ID" value="GJT41911.1"/>
    <property type="molecule type" value="Genomic_DNA"/>
</dbReference>
<evidence type="ECO:0000313" key="2">
    <source>
        <dbReference type="Proteomes" id="UP001151760"/>
    </source>
</evidence>
<sequence length="240" mass="27321">MTTEVPGGYPEDVSDRVPVVLPKDIPKQLTEYPVPDFTGFLVLRHPHDEANASVSYFSGTRGTLALSNSEISPRSLFKEHNGRGNVSPIRLSFDDVEDRKVVIGKEVADADLKRPFKEAVKTLLTRRIIEFTGPEFKLPVNIKLYDGTTDPEDHLNRFSFAANSGEWSIPVWCLMFQQTLDGNARRWFENLLGGSIDGWVELRQQFTTRFSTRRACFKDPTEITKIMRKANEILVAFKER</sequence>
<evidence type="ECO:0000313" key="1">
    <source>
        <dbReference type="EMBL" id="GJT41911.1"/>
    </source>
</evidence>
<proteinExistence type="predicted"/>
<dbReference type="PANTHER" id="PTHR33223:SF11">
    <property type="entry name" value="ELEMENT PROTEIN, PUTATIVE-RELATED"/>
    <property type="match status" value="1"/>
</dbReference>
<keyword evidence="2" id="KW-1185">Reference proteome</keyword>
<evidence type="ECO:0008006" key="3">
    <source>
        <dbReference type="Google" id="ProtNLM"/>
    </source>
</evidence>
<dbReference type="Proteomes" id="UP001151760">
    <property type="component" value="Unassembled WGS sequence"/>
</dbReference>
<name>A0ABQ5DUE8_9ASTR</name>
<protein>
    <recommendedName>
        <fullName evidence="3">Reverse transcriptase domain-containing protein</fullName>
    </recommendedName>
</protein>
<gene>
    <name evidence="1" type="ORF">Tco_0941776</name>
</gene>
<reference evidence="1" key="1">
    <citation type="journal article" date="2022" name="Int. J. Mol. Sci.">
        <title>Draft Genome of Tanacetum Coccineum: Genomic Comparison of Closely Related Tanacetum-Family Plants.</title>
        <authorList>
            <person name="Yamashiro T."/>
            <person name="Shiraishi A."/>
            <person name="Nakayama K."/>
            <person name="Satake H."/>
        </authorList>
    </citation>
    <scope>NUCLEOTIDE SEQUENCE</scope>
</reference>
<dbReference type="PANTHER" id="PTHR33223">
    <property type="entry name" value="CCHC-TYPE DOMAIN-CONTAINING PROTEIN"/>
    <property type="match status" value="1"/>
</dbReference>
<organism evidence="1 2">
    <name type="scientific">Tanacetum coccineum</name>
    <dbReference type="NCBI Taxonomy" id="301880"/>
    <lineage>
        <taxon>Eukaryota</taxon>
        <taxon>Viridiplantae</taxon>
        <taxon>Streptophyta</taxon>
        <taxon>Embryophyta</taxon>
        <taxon>Tracheophyta</taxon>
        <taxon>Spermatophyta</taxon>
        <taxon>Magnoliopsida</taxon>
        <taxon>eudicotyledons</taxon>
        <taxon>Gunneridae</taxon>
        <taxon>Pentapetalae</taxon>
        <taxon>asterids</taxon>
        <taxon>campanulids</taxon>
        <taxon>Asterales</taxon>
        <taxon>Asteraceae</taxon>
        <taxon>Asteroideae</taxon>
        <taxon>Anthemideae</taxon>
        <taxon>Anthemidinae</taxon>
        <taxon>Tanacetum</taxon>
    </lineage>
</organism>